<keyword evidence="3" id="KW-1133">Transmembrane helix</keyword>
<organism evidence="4 5">
    <name type="scientific">Strongyloides stercoralis</name>
    <name type="common">Threadworm</name>
    <dbReference type="NCBI Taxonomy" id="6248"/>
    <lineage>
        <taxon>Eukaryota</taxon>
        <taxon>Metazoa</taxon>
        <taxon>Ecdysozoa</taxon>
        <taxon>Nematoda</taxon>
        <taxon>Chromadorea</taxon>
        <taxon>Rhabditida</taxon>
        <taxon>Tylenchina</taxon>
        <taxon>Panagrolaimomorpha</taxon>
        <taxon>Strongyloidoidea</taxon>
        <taxon>Strongyloididae</taxon>
        <taxon>Strongyloides</taxon>
    </lineage>
</organism>
<dbReference type="InterPro" id="IPR013892">
    <property type="entry name" value="Cyt_c_biogenesis_Cmc1-like"/>
</dbReference>
<dbReference type="Proteomes" id="UP000035681">
    <property type="component" value="Unplaced"/>
</dbReference>
<dbReference type="Pfam" id="PF08583">
    <property type="entry name" value="Cmc1"/>
    <property type="match status" value="1"/>
</dbReference>
<sequence length="307" mass="35494">RRNIKMSLTIVHHKFKGIQNYYTSINVLYTVISLVLLLIGNYVRELTFPFSSGVILGLIICSNHQDHVTIVFYIIFLSFALLAQLAVAGACIFHTTTSELNDEVKYHWGNSNDEEIFKFESRFDCCGLTSTMDSAVNCTLLKCSKNKDCDPCINVISIKILEGLILAGSVGIVTSIFYFIGIYAAYKYKQAIDDYWEDNLMISEESDRKKNLSPHLHTKECNVLIDMLFTCYREHPIKKNFGECSQLDTWVWKCTKQERIWRRNTNPRYDKRLVELQRLPVEFWTPPLHKLKAEGKLDFEESNGCKI</sequence>
<evidence type="ECO:0000313" key="5">
    <source>
        <dbReference type="WBParaSite" id="TCONS_00004896.p1"/>
    </source>
</evidence>
<keyword evidence="3" id="KW-0472">Membrane</keyword>
<accession>A0AAF5D0Q1</accession>
<evidence type="ECO:0000313" key="4">
    <source>
        <dbReference type="Proteomes" id="UP000035681"/>
    </source>
</evidence>
<dbReference type="AlphaFoldDB" id="A0AAF5D0Q1"/>
<evidence type="ECO:0000256" key="1">
    <source>
        <dbReference type="ARBA" id="ARBA00007347"/>
    </source>
</evidence>
<feature type="transmembrane region" description="Helical" evidence="3">
    <location>
        <begin position="46"/>
        <end position="63"/>
    </location>
</feature>
<reference evidence="5" key="1">
    <citation type="submission" date="2024-02" db="UniProtKB">
        <authorList>
            <consortium name="WormBaseParasite"/>
        </authorList>
    </citation>
    <scope>IDENTIFICATION</scope>
</reference>
<comment type="similarity">
    <text evidence="1">Belongs to the CMC family.</text>
</comment>
<feature type="transmembrane region" description="Helical" evidence="3">
    <location>
        <begin position="21"/>
        <end position="40"/>
    </location>
</feature>
<feature type="transmembrane region" description="Helical" evidence="3">
    <location>
        <begin position="70"/>
        <end position="95"/>
    </location>
</feature>
<dbReference type="WBParaSite" id="TCONS_00004896.p1">
    <property type="protein sequence ID" value="TCONS_00004896.p1"/>
    <property type="gene ID" value="XLOC_003105"/>
</dbReference>
<keyword evidence="3" id="KW-0812">Transmembrane</keyword>
<evidence type="ECO:0000256" key="2">
    <source>
        <dbReference type="ARBA" id="ARBA00023157"/>
    </source>
</evidence>
<keyword evidence="2" id="KW-1015">Disulfide bond</keyword>
<protein>
    <submittedName>
        <fullName evidence="5">Tetraspanin</fullName>
    </submittedName>
</protein>
<name>A0AAF5D0Q1_STRER</name>
<feature type="transmembrane region" description="Helical" evidence="3">
    <location>
        <begin position="164"/>
        <end position="186"/>
    </location>
</feature>
<keyword evidence="4" id="KW-1185">Reference proteome</keyword>
<evidence type="ECO:0000256" key="3">
    <source>
        <dbReference type="SAM" id="Phobius"/>
    </source>
</evidence>
<dbReference type="PROSITE" id="PS51808">
    <property type="entry name" value="CHCH"/>
    <property type="match status" value="1"/>
</dbReference>
<proteinExistence type="inferred from homology"/>